<reference evidence="2" key="1">
    <citation type="submission" date="2022-07" db="EMBL/GenBank/DDBJ databases">
        <title>Genome analysis of Parmales, a sister group of diatoms, reveals the evolutionary specialization of diatoms from phago-mixotrophs to photoautotrophs.</title>
        <authorList>
            <person name="Ban H."/>
            <person name="Sato S."/>
            <person name="Yoshikawa S."/>
            <person name="Kazumasa Y."/>
            <person name="Nakamura Y."/>
            <person name="Ichinomiya M."/>
            <person name="Saitoh K."/>
            <person name="Sato N."/>
            <person name="Blanc-Mathieu R."/>
            <person name="Endo H."/>
            <person name="Kuwata A."/>
            <person name="Ogata H."/>
        </authorList>
    </citation>
    <scope>NUCLEOTIDE SEQUENCE</scope>
</reference>
<proteinExistence type="inferred from homology"/>
<dbReference type="Pfam" id="PF05811">
    <property type="entry name" value="DUF842"/>
    <property type="match status" value="1"/>
</dbReference>
<dbReference type="EMBL" id="BRXZ01001929">
    <property type="protein sequence ID" value="GMH49920.1"/>
    <property type="molecule type" value="Genomic_DNA"/>
</dbReference>
<dbReference type="InterPro" id="IPR008560">
    <property type="entry name" value="DUF842_euk"/>
</dbReference>
<dbReference type="PANTHER" id="PTHR21096:SF0">
    <property type="entry name" value="PROTEIN FAM136A"/>
    <property type="match status" value="1"/>
</dbReference>
<name>A0A9W6ZGG5_9STRA</name>
<gene>
    <name evidence="2" type="ORF">TrRE_jg13461</name>
</gene>
<accession>A0A9W6ZGG5</accession>
<dbReference type="AlphaFoldDB" id="A0A9W6ZGG5"/>
<evidence type="ECO:0000256" key="1">
    <source>
        <dbReference type="ARBA" id="ARBA00009952"/>
    </source>
</evidence>
<evidence type="ECO:0000313" key="2">
    <source>
        <dbReference type="EMBL" id="GMH49920.1"/>
    </source>
</evidence>
<comment type="caution">
    <text evidence="2">The sequence shown here is derived from an EMBL/GenBank/DDBJ whole genome shotgun (WGS) entry which is preliminary data.</text>
</comment>
<sequence length="113" mass="12477">MQQKAYRCSADCYDARNPTSATISNCVENCQINSKQSAQVTSAEMQQYQGRIQRAMQACSDKVGDMQLKNPSMKEGEVMQAFEKCGGEVVTEQIGMLGGVDKRIRGGLNQLFK</sequence>
<keyword evidence="3" id="KW-1185">Reference proteome</keyword>
<comment type="similarity">
    <text evidence="1">Belongs to the FAM136 family.</text>
</comment>
<dbReference type="OrthoDB" id="9975421at2759"/>
<dbReference type="Proteomes" id="UP001165082">
    <property type="component" value="Unassembled WGS sequence"/>
</dbReference>
<organism evidence="2 3">
    <name type="scientific">Triparma retinervis</name>
    <dbReference type="NCBI Taxonomy" id="2557542"/>
    <lineage>
        <taxon>Eukaryota</taxon>
        <taxon>Sar</taxon>
        <taxon>Stramenopiles</taxon>
        <taxon>Ochrophyta</taxon>
        <taxon>Bolidophyceae</taxon>
        <taxon>Parmales</taxon>
        <taxon>Triparmaceae</taxon>
        <taxon>Triparma</taxon>
    </lineage>
</organism>
<dbReference type="GO" id="GO:0005737">
    <property type="term" value="C:cytoplasm"/>
    <property type="evidence" value="ECO:0007669"/>
    <property type="project" value="TreeGrafter"/>
</dbReference>
<evidence type="ECO:0000313" key="3">
    <source>
        <dbReference type="Proteomes" id="UP001165082"/>
    </source>
</evidence>
<protein>
    <submittedName>
        <fullName evidence="2">Uncharacterized protein</fullName>
    </submittedName>
</protein>
<dbReference type="PANTHER" id="PTHR21096">
    <property type="entry name" value="PROTEIN FAM136A"/>
    <property type="match status" value="1"/>
</dbReference>